<keyword evidence="5" id="KW-1185">Reference proteome</keyword>
<evidence type="ECO:0000259" key="1">
    <source>
        <dbReference type="Pfam" id="PF22763"/>
    </source>
</evidence>
<evidence type="ECO:0000313" key="5">
    <source>
        <dbReference type="Proteomes" id="UP000619376"/>
    </source>
</evidence>
<dbReference type="AlphaFoldDB" id="A0A7W8NU64"/>
<proteinExistence type="predicted"/>
<keyword evidence="3" id="KW-0547">Nucleotide-binding</keyword>
<reference evidence="2" key="1">
    <citation type="journal article" date="2014" name="Int. J. Syst. Evol. Microbiol.">
        <title>Complete genome of a new Firmicutes species belonging to the dominant human colonic microbiota ('Ruminococcus bicirculans') reveals two chromosomes and a selective capacity to utilize plant glucans.</title>
        <authorList>
            <consortium name="NISC Comparative Sequencing Program"/>
            <person name="Wegmann U."/>
            <person name="Louis P."/>
            <person name="Goesmann A."/>
            <person name="Henrissat B."/>
            <person name="Duncan S.H."/>
            <person name="Flint H.J."/>
        </authorList>
    </citation>
    <scope>NUCLEOTIDE SEQUENCE</scope>
    <source>
        <strain evidence="2">CGMCC 1.18437</strain>
    </source>
</reference>
<reference evidence="3 4" key="3">
    <citation type="submission" date="2020-08" db="EMBL/GenBank/DDBJ databases">
        <title>Genomic Encyclopedia of Type Strains, Phase IV (KMG-IV): sequencing the most valuable type-strain genomes for metagenomic binning, comparative biology and taxonomic classification.</title>
        <authorList>
            <person name="Goeker M."/>
        </authorList>
    </citation>
    <scope>NUCLEOTIDE SEQUENCE [LARGE SCALE GENOMIC DNA]</scope>
    <source>
        <strain evidence="3 4">DSM 27521</strain>
    </source>
</reference>
<name>A0A7W8NU64_9DEIO</name>
<evidence type="ECO:0000313" key="3">
    <source>
        <dbReference type="EMBL" id="MBB5378997.1"/>
    </source>
</evidence>
<reference evidence="2" key="4">
    <citation type="submission" date="2024-05" db="EMBL/GenBank/DDBJ databases">
        <authorList>
            <person name="Sun Q."/>
            <person name="Zhou Y."/>
        </authorList>
    </citation>
    <scope>NUCLEOTIDE SEQUENCE</scope>
    <source>
        <strain evidence="2">CGMCC 1.18437</strain>
    </source>
</reference>
<dbReference type="EMBL" id="BNAJ01000018">
    <property type="protein sequence ID" value="GHF63486.1"/>
    <property type="molecule type" value="Genomic_DNA"/>
</dbReference>
<keyword evidence="3" id="KW-0347">Helicase</keyword>
<feature type="domain" description="NrS-1 polymerase-like HBD" evidence="1">
    <location>
        <begin position="239"/>
        <end position="295"/>
    </location>
</feature>
<dbReference type="Proteomes" id="UP000619376">
    <property type="component" value="Unassembled WGS sequence"/>
</dbReference>
<evidence type="ECO:0000313" key="2">
    <source>
        <dbReference type="EMBL" id="GHF63486.1"/>
    </source>
</evidence>
<sequence length="308" mass="33660">MTVIQTAHADHLAASWPADLRGVRAYLPYRFVTRTSGRLGKRPCSAHGRWVDPFDRQYHLGFGQALDVLRQGGCDGVGIVLAMEPWRAGLPLVAIDLDGVVSGGEVHPAARELVARLDSYTELSVSGTGLHVLVAGEVPLAGRRGHIKDLEVEVITCGYVAVTGLRLPGTPATLNVRSRELAELHQTLFQAPTPPVRTVAVGVLDDELVLQRARAARNGRRFAALFDRGDLSSHGDDASRGDLALLAMLRWYTLDPVQLHRLWARSALHRPERWARPAHRDGRDYATVTVARALAFSGRVRSSHKGQP</sequence>
<dbReference type="GO" id="GO:0004386">
    <property type="term" value="F:helicase activity"/>
    <property type="evidence" value="ECO:0007669"/>
    <property type="project" value="UniProtKB-KW"/>
</dbReference>
<dbReference type="Proteomes" id="UP000539473">
    <property type="component" value="Unassembled WGS sequence"/>
</dbReference>
<keyword evidence="3" id="KW-0067">ATP-binding</keyword>
<gene>
    <name evidence="2" type="ORF">GCM10017781_44290</name>
    <name evidence="3" type="ORF">HNQ07_004507</name>
</gene>
<accession>A0A7W8NU64</accession>
<dbReference type="Pfam" id="PF22763">
    <property type="entry name" value="NrS1-1_pol-like_HBD"/>
    <property type="match status" value="1"/>
</dbReference>
<dbReference type="EMBL" id="JACHFK010000018">
    <property type="protein sequence ID" value="MBB5378997.1"/>
    <property type="molecule type" value="Genomic_DNA"/>
</dbReference>
<reference evidence="5" key="2">
    <citation type="journal article" date="2019" name="Int. J. Syst. Evol. Microbiol.">
        <title>The Global Catalogue of Microorganisms (GCM) 10K type strain sequencing project: providing services to taxonomists for standard genome sequencing and annotation.</title>
        <authorList>
            <consortium name="The Broad Institute Genomics Platform"/>
            <consortium name="The Broad Institute Genome Sequencing Center for Infectious Disease"/>
            <person name="Wu L."/>
            <person name="Ma J."/>
        </authorList>
    </citation>
    <scope>NUCLEOTIDE SEQUENCE [LARGE SCALE GENOMIC DNA]</scope>
    <source>
        <strain evidence="5">CGMCC 1.18437</strain>
    </source>
</reference>
<dbReference type="RefSeq" id="WP_184115919.1">
    <property type="nucleotide sequence ID" value="NZ_BNAJ01000018.1"/>
</dbReference>
<evidence type="ECO:0000313" key="4">
    <source>
        <dbReference type="Proteomes" id="UP000539473"/>
    </source>
</evidence>
<protein>
    <submittedName>
        <fullName evidence="3">Putative DNA primase/helicase</fullName>
    </submittedName>
</protein>
<dbReference type="InterPro" id="IPR054468">
    <property type="entry name" value="NrSPol-like_HBD"/>
</dbReference>
<organism evidence="3 4">
    <name type="scientific">Deinococcus metalli</name>
    <dbReference type="NCBI Taxonomy" id="1141878"/>
    <lineage>
        <taxon>Bacteria</taxon>
        <taxon>Thermotogati</taxon>
        <taxon>Deinococcota</taxon>
        <taxon>Deinococci</taxon>
        <taxon>Deinococcales</taxon>
        <taxon>Deinococcaceae</taxon>
        <taxon>Deinococcus</taxon>
    </lineage>
</organism>
<comment type="caution">
    <text evidence="3">The sequence shown here is derived from an EMBL/GenBank/DDBJ whole genome shotgun (WGS) entry which is preliminary data.</text>
</comment>
<keyword evidence="3" id="KW-0378">Hydrolase</keyword>